<keyword evidence="3" id="KW-1185">Reference proteome</keyword>
<name>A0A3A8INC2_9BACT</name>
<dbReference type="Proteomes" id="UP000268094">
    <property type="component" value="Unassembled WGS sequence"/>
</dbReference>
<evidence type="ECO:0000313" key="3">
    <source>
        <dbReference type="Proteomes" id="UP000268094"/>
    </source>
</evidence>
<keyword evidence="1" id="KW-0472">Membrane</keyword>
<reference evidence="3" key="1">
    <citation type="submission" date="2018-09" db="EMBL/GenBank/DDBJ databases">
        <authorList>
            <person name="Livingstone P.G."/>
            <person name="Whitworth D.E."/>
        </authorList>
    </citation>
    <scope>NUCLEOTIDE SEQUENCE [LARGE SCALE GENOMIC DNA]</scope>
    <source>
        <strain evidence="3">CA054A</strain>
    </source>
</reference>
<keyword evidence="1" id="KW-0812">Transmembrane</keyword>
<organism evidence="2 3">
    <name type="scientific">Corallococcus terminator</name>
    <dbReference type="NCBI Taxonomy" id="2316733"/>
    <lineage>
        <taxon>Bacteria</taxon>
        <taxon>Pseudomonadati</taxon>
        <taxon>Myxococcota</taxon>
        <taxon>Myxococcia</taxon>
        <taxon>Myxococcales</taxon>
        <taxon>Cystobacterineae</taxon>
        <taxon>Myxococcaceae</taxon>
        <taxon>Corallococcus</taxon>
    </lineage>
</organism>
<gene>
    <name evidence="2" type="ORF">D7V88_26355</name>
</gene>
<dbReference type="OrthoDB" id="9799383at2"/>
<sequence>MESWNQTSSDAARTHAPSTVNRRIDAHVESCVRCMAERADRAEMSQYLDKLEREWEMHRAVAVGGSALALAGLLLGGRRGRQGWRVLSGVTLALLLQQGLTGFGPLSALVRTLGVRTRREIDLEKFAIKALRGDFERIPNDGGPLARANAALVAAQS</sequence>
<evidence type="ECO:0000313" key="2">
    <source>
        <dbReference type="EMBL" id="RKG81360.1"/>
    </source>
</evidence>
<keyword evidence="1" id="KW-1133">Transmembrane helix</keyword>
<comment type="caution">
    <text evidence="2">The sequence shown here is derived from an EMBL/GenBank/DDBJ whole genome shotgun (WGS) entry which is preliminary data.</text>
</comment>
<feature type="transmembrane region" description="Helical" evidence="1">
    <location>
        <begin position="57"/>
        <end position="75"/>
    </location>
</feature>
<evidence type="ECO:0000256" key="1">
    <source>
        <dbReference type="SAM" id="Phobius"/>
    </source>
</evidence>
<dbReference type="RefSeq" id="WP_120543396.1">
    <property type="nucleotide sequence ID" value="NZ_RAVZ01000211.1"/>
</dbReference>
<proteinExistence type="predicted"/>
<dbReference type="Gene3D" id="6.10.140.1340">
    <property type="match status" value="1"/>
</dbReference>
<protein>
    <recommendedName>
        <fullName evidence="4">DUF2892 domain-containing protein</fullName>
    </recommendedName>
</protein>
<accession>A0A3A8INC2</accession>
<dbReference type="AlphaFoldDB" id="A0A3A8INC2"/>
<evidence type="ECO:0008006" key="4">
    <source>
        <dbReference type="Google" id="ProtNLM"/>
    </source>
</evidence>
<dbReference type="EMBL" id="RAVZ01000211">
    <property type="protein sequence ID" value="RKG81360.1"/>
    <property type="molecule type" value="Genomic_DNA"/>
</dbReference>